<name>A0A7K1Y0F7_9SPHI</name>
<comment type="caution">
    <text evidence="7">The sequence shown here is derived from an EMBL/GenBank/DDBJ whole genome shotgun (WGS) entry which is preliminary data.</text>
</comment>
<dbReference type="AlphaFoldDB" id="A0A7K1Y0F7"/>
<feature type="transmembrane region" description="Helical" evidence="6">
    <location>
        <begin position="159"/>
        <end position="182"/>
    </location>
</feature>
<evidence type="ECO:0000256" key="6">
    <source>
        <dbReference type="SAM" id="Phobius"/>
    </source>
</evidence>
<dbReference type="PANTHER" id="PTHR30213">
    <property type="entry name" value="INNER MEMBRANE PROTEIN YHJD"/>
    <property type="match status" value="1"/>
</dbReference>
<sequence>MNRLQRAFIRLKPVHAFIEWTKVTVLRGFSPLPIYTIATFFFREIARESLATKASSLAYNFMLAIFPGSIFLCTLIPYIPITNFQDGLLELIKLVLPENAFMAVKSTLEEIIKKQNGGLLSFGFVTALFFATNGLHGLMKAFNKSSLTLESRSWLKQRLVALALTLVTVTALIMGLGIITIGEYILSVIRSNTPDFHLKESFWTFLIDLGKWFILVCVYFITISILYRYGPATAKKWRLFSAGAWMATTLALLTFWGFAIYISNFTSYNKLYGSIGTLIVVMVWLYINSLIILVGFELNASIDLSKRSIRIVKPKFNSFKEPVDEKFEGNRLKNL</sequence>
<evidence type="ECO:0000256" key="5">
    <source>
        <dbReference type="ARBA" id="ARBA00023136"/>
    </source>
</evidence>
<feature type="transmembrane region" description="Helical" evidence="6">
    <location>
        <begin position="275"/>
        <end position="298"/>
    </location>
</feature>
<feature type="transmembrane region" description="Helical" evidence="6">
    <location>
        <begin position="239"/>
        <end position="263"/>
    </location>
</feature>
<keyword evidence="5 6" id="KW-0472">Membrane</keyword>
<dbReference type="PIRSF" id="PIRSF035875">
    <property type="entry name" value="RNase_BN"/>
    <property type="match status" value="1"/>
</dbReference>
<keyword evidence="3 6" id="KW-0812">Transmembrane</keyword>
<dbReference type="EMBL" id="WVHS01000003">
    <property type="protein sequence ID" value="MXV16567.1"/>
    <property type="molecule type" value="Genomic_DNA"/>
</dbReference>
<feature type="transmembrane region" description="Helical" evidence="6">
    <location>
        <begin position="57"/>
        <end position="79"/>
    </location>
</feature>
<feature type="transmembrane region" description="Helical" evidence="6">
    <location>
        <begin position="118"/>
        <end position="138"/>
    </location>
</feature>
<protein>
    <submittedName>
        <fullName evidence="7">YihY family inner membrane protein</fullName>
    </submittedName>
</protein>
<evidence type="ECO:0000313" key="7">
    <source>
        <dbReference type="EMBL" id="MXV16567.1"/>
    </source>
</evidence>
<dbReference type="RefSeq" id="WP_160907550.1">
    <property type="nucleotide sequence ID" value="NZ_WVHS01000003.1"/>
</dbReference>
<evidence type="ECO:0000256" key="4">
    <source>
        <dbReference type="ARBA" id="ARBA00022989"/>
    </source>
</evidence>
<feature type="transmembrane region" description="Helical" evidence="6">
    <location>
        <begin position="202"/>
        <end position="227"/>
    </location>
</feature>
<evidence type="ECO:0000256" key="3">
    <source>
        <dbReference type="ARBA" id="ARBA00022692"/>
    </source>
</evidence>
<proteinExistence type="predicted"/>
<keyword evidence="8" id="KW-1185">Reference proteome</keyword>
<gene>
    <name evidence="7" type="ORF">GS398_14790</name>
</gene>
<evidence type="ECO:0000256" key="2">
    <source>
        <dbReference type="ARBA" id="ARBA00022475"/>
    </source>
</evidence>
<dbReference type="InterPro" id="IPR017039">
    <property type="entry name" value="Virul_fac_BrkB"/>
</dbReference>
<keyword evidence="2" id="KW-1003">Cell membrane</keyword>
<keyword evidence="4 6" id="KW-1133">Transmembrane helix</keyword>
<evidence type="ECO:0000256" key="1">
    <source>
        <dbReference type="ARBA" id="ARBA00004651"/>
    </source>
</evidence>
<organism evidence="7 8">
    <name type="scientific">Hufsiella ginkgonis</name>
    <dbReference type="NCBI Taxonomy" id="2695274"/>
    <lineage>
        <taxon>Bacteria</taxon>
        <taxon>Pseudomonadati</taxon>
        <taxon>Bacteroidota</taxon>
        <taxon>Sphingobacteriia</taxon>
        <taxon>Sphingobacteriales</taxon>
        <taxon>Sphingobacteriaceae</taxon>
        <taxon>Hufsiella</taxon>
    </lineage>
</organism>
<dbReference type="NCBIfam" id="TIGR00765">
    <property type="entry name" value="yihY_not_rbn"/>
    <property type="match status" value="1"/>
</dbReference>
<comment type="subcellular location">
    <subcellularLocation>
        <location evidence="1">Cell membrane</location>
        <topology evidence="1">Multi-pass membrane protein</topology>
    </subcellularLocation>
</comment>
<dbReference type="Pfam" id="PF03631">
    <property type="entry name" value="Virul_fac_BrkB"/>
    <property type="match status" value="1"/>
</dbReference>
<evidence type="ECO:0000313" key="8">
    <source>
        <dbReference type="Proteomes" id="UP000451233"/>
    </source>
</evidence>
<reference evidence="7 8" key="1">
    <citation type="submission" date="2019-11" db="EMBL/GenBank/DDBJ databases">
        <title>Pedobacter sp. HMF7056 Genome sequencing and assembly.</title>
        <authorList>
            <person name="Kang H."/>
            <person name="Kim H."/>
            <person name="Joh K."/>
        </authorList>
    </citation>
    <scope>NUCLEOTIDE SEQUENCE [LARGE SCALE GENOMIC DNA]</scope>
    <source>
        <strain evidence="7 8">HMF7056</strain>
    </source>
</reference>
<dbReference type="Proteomes" id="UP000451233">
    <property type="component" value="Unassembled WGS sequence"/>
</dbReference>
<dbReference type="GO" id="GO:0005886">
    <property type="term" value="C:plasma membrane"/>
    <property type="evidence" value="ECO:0007669"/>
    <property type="project" value="UniProtKB-SubCell"/>
</dbReference>
<accession>A0A7K1Y0F7</accession>
<dbReference type="PANTHER" id="PTHR30213:SF0">
    <property type="entry name" value="UPF0761 MEMBRANE PROTEIN YIHY"/>
    <property type="match status" value="1"/>
</dbReference>